<reference evidence="3 4" key="1">
    <citation type="submission" date="2018-03" db="EMBL/GenBank/DDBJ databases">
        <title>Genomic Encyclopedia of Archaeal and Bacterial Type Strains, Phase II (KMG-II): from individual species to whole genera.</title>
        <authorList>
            <person name="Goeker M."/>
        </authorList>
    </citation>
    <scope>NUCLEOTIDE SEQUENCE [LARGE SCALE GENOMIC DNA]</scope>
    <source>
        <strain evidence="3 4">DSM 100346</strain>
    </source>
</reference>
<comment type="caution">
    <text evidence="3">The sequence shown here is derived from an EMBL/GenBank/DDBJ whole genome shotgun (WGS) entry which is preliminary data.</text>
</comment>
<keyword evidence="2" id="KW-0472">Membrane</keyword>
<protein>
    <submittedName>
        <fullName evidence="3">Uncharacterized protein</fullName>
    </submittedName>
</protein>
<feature type="transmembrane region" description="Helical" evidence="2">
    <location>
        <begin position="55"/>
        <end position="80"/>
    </location>
</feature>
<evidence type="ECO:0000313" key="3">
    <source>
        <dbReference type="EMBL" id="PWJ59008.1"/>
    </source>
</evidence>
<feature type="compositionally biased region" description="Basic residues" evidence="1">
    <location>
        <begin position="109"/>
        <end position="127"/>
    </location>
</feature>
<gene>
    <name evidence="3" type="ORF">CLV98_103381</name>
</gene>
<dbReference type="OrthoDB" id="1453686at2"/>
<evidence type="ECO:0000256" key="2">
    <source>
        <dbReference type="SAM" id="Phobius"/>
    </source>
</evidence>
<feature type="region of interest" description="Disordered" evidence="1">
    <location>
        <begin position="96"/>
        <end position="127"/>
    </location>
</feature>
<evidence type="ECO:0000256" key="1">
    <source>
        <dbReference type="SAM" id="MobiDB-lite"/>
    </source>
</evidence>
<keyword evidence="4" id="KW-1185">Reference proteome</keyword>
<dbReference type="Proteomes" id="UP000245880">
    <property type="component" value="Unassembled WGS sequence"/>
</dbReference>
<sequence length="127" mass="14144">MIPAIDPKPPGKKLIKRMSAKTKSIILTPIGLFLLSIGLAVLTEAANQRRIGVDFQVWFLLGIYSMALINIGLIGLGMALRFRILSDVRRETRRSIRQSELKLNARKPQNPRKSKGGHKAKSPTKTD</sequence>
<accession>A0A316ANH2</accession>
<proteinExistence type="predicted"/>
<evidence type="ECO:0000313" key="4">
    <source>
        <dbReference type="Proteomes" id="UP000245880"/>
    </source>
</evidence>
<keyword evidence="2" id="KW-0812">Transmembrane</keyword>
<dbReference type="EMBL" id="QGDT01000003">
    <property type="protein sequence ID" value="PWJ59008.1"/>
    <property type="molecule type" value="Genomic_DNA"/>
</dbReference>
<dbReference type="AlphaFoldDB" id="A0A316ANH2"/>
<organism evidence="3 4">
    <name type="scientific">Dyadobacter jejuensis</name>
    <dbReference type="NCBI Taxonomy" id="1082580"/>
    <lineage>
        <taxon>Bacteria</taxon>
        <taxon>Pseudomonadati</taxon>
        <taxon>Bacteroidota</taxon>
        <taxon>Cytophagia</taxon>
        <taxon>Cytophagales</taxon>
        <taxon>Spirosomataceae</taxon>
        <taxon>Dyadobacter</taxon>
    </lineage>
</organism>
<keyword evidence="2" id="KW-1133">Transmembrane helix</keyword>
<name>A0A316ANH2_9BACT</name>